<name>A0ABD1ZFR4_9MARC</name>
<evidence type="ECO:0000313" key="1">
    <source>
        <dbReference type="EMBL" id="KAL2649912.1"/>
    </source>
</evidence>
<gene>
    <name evidence="1" type="ORF">R1flu_018040</name>
</gene>
<evidence type="ECO:0000313" key="2">
    <source>
        <dbReference type="Proteomes" id="UP001605036"/>
    </source>
</evidence>
<proteinExistence type="predicted"/>
<accession>A0ABD1ZFR4</accession>
<comment type="caution">
    <text evidence="1">The sequence shown here is derived from an EMBL/GenBank/DDBJ whole genome shotgun (WGS) entry which is preliminary data.</text>
</comment>
<protein>
    <submittedName>
        <fullName evidence="1">Uncharacterized protein</fullName>
    </submittedName>
</protein>
<reference evidence="1 2" key="1">
    <citation type="submission" date="2024-09" db="EMBL/GenBank/DDBJ databases">
        <title>Chromosome-scale assembly of Riccia fluitans.</title>
        <authorList>
            <person name="Paukszto L."/>
            <person name="Sawicki J."/>
            <person name="Karawczyk K."/>
            <person name="Piernik-Szablinska J."/>
            <person name="Szczecinska M."/>
            <person name="Mazdziarz M."/>
        </authorList>
    </citation>
    <scope>NUCLEOTIDE SEQUENCE [LARGE SCALE GENOMIC DNA]</scope>
    <source>
        <strain evidence="1">Rf_01</strain>
        <tissue evidence="1">Aerial parts of the thallus</tissue>
    </source>
</reference>
<dbReference type="Proteomes" id="UP001605036">
    <property type="component" value="Unassembled WGS sequence"/>
</dbReference>
<organism evidence="1 2">
    <name type="scientific">Riccia fluitans</name>
    <dbReference type="NCBI Taxonomy" id="41844"/>
    <lineage>
        <taxon>Eukaryota</taxon>
        <taxon>Viridiplantae</taxon>
        <taxon>Streptophyta</taxon>
        <taxon>Embryophyta</taxon>
        <taxon>Marchantiophyta</taxon>
        <taxon>Marchantiopsida</taxon>
        <taxon>Marchantiidae</taxon>
        <taxon>Marchantiales</taxon>
        <taxon>Ricciaceae</taxon>
        <taxon>Riccia</taxon>
    </lineage>
</organism>
<dbReference type="EMBL" id="JBHFFA010000001">
    <property type="protein sequence ID" value="KAL2649912.1"/>
    <property type="molecule type" value="Genomic_DNA"/>
</dbReference>
<keyword evidence="2" id="KW-1185">Reference proteome</keyword>
<sequence>MSHGITLRLANFINRSSKLPSIVFLSNRSAKDSFERTSERKEQFAQSRVEVNQADLANLIQSDSPCLARKRKERARTDPYPRGSNTRDFEVGADSLGASGEIAFLVHRSSYFKADSHLLRKLEMKFVDCRLGKTTDGGCGVEIVTFKRDCWERAVCPKGFMEGITILIPKELGADTLRALRPITLLSTVYKLFAKVIASRLA</sequence>
<dbReference type="AlphaFoldDB" id="A0ABD1ZFR4"/>